<dbReference type="STRING" id="198092.SAMN02745194_00817"/>
<dbReference type="Gene3D" id="3.40.50.300">
    <property type="entry name" value="P-loop containing nucleotide triphosphate hydrolases"/>
    <property type="match status" value="1"/>
</dbReference>
<keyword evidence="7" id="KW-1185">Reference proteome</keyword>
<dbReference type="Proteomes" id="UP000184387">
    <property type="component" value="Unassembled WGS sequence"/>
</dbReference>
<dbReference type="Pfam" id="PF08402">
    <property type="entry name" value="TOBE_2"/>
    <property type="match status" value="1"/>
</dbReference>
<evidence type="ECO:0000256" key="3">
    <source>
        <dbReference type="ARBA" id="ARBA00022741"/>
    </source>
</evidence>
<dbReference type="InterPro" id="IPR013611">
    <property type="entry name" value="Transp-assoc_OB_typ2"/>
</dbReference>
<dbReference type="AlphaFoldDB" id="A0A1M6D4K6"/>
<feature type="domain" description="ABC transporter" evidence="5">
    <location>
        <begin position="4"/>
        <end position="252"/>
    </location>
</feature>
<dbReference type="InterPro" id="IPR008995">
    <property type="entry name" value="Mo/tungstate-bd_C_term_dom"/>
</dbReference>
<dbReference type="InterPro" id="IPR003439">
    <property type="entry name" value="ABC_transporter-like_ATP-bd"/>
</dbReference>
<dbReference type="FunFam" id="3.40.50.300:FF:000042">
    <property type="entry name" value="Maltose/maltodextrin ABC transporter, ATP-binding protein"/>
    <property type="match status" value="1"/>
</dbReference>
<organism evidence="6 7">
    <name type="scientific">Muricoccus roseus</name>
    <dbReference type="NCBI Taxonomy" id="198092"/>
    <lineage>
        <taxon>Bacteria</taxon>
        <taxon>Pseudomonadati</taxon>
        <taxon>Pseudomonadota</taxon>
        <taxon>Alphaproteobacteria</taxon>
        <taxon>Acetobacterales</taxon>
        <taxon>Roseomonadaceae</taxon>
        <taxon>Muricoccus</taxon>
    </lineage>
</organism>
<dbReference type="Pfam" id="PF00005">
    <property type="entry name" value="ABC_tran"/>
    <property type="match status" value="1"/>
</dbReference>
<keyword evidence="3" id="KW-0547">Nucleotide-binding</keyword>
<dbReference type="Gene3D" id="2.40.50.100">
    <property type="match status" value="1"/>
</dbReference>
<dbReference type="GO" id="GO:0005524">
    <property type="term" value="F:ATP binding"/>
    <property type="evidence" value="ECO:0007669"/>
    <property type="project" value="UniProtKB-KW"/>
</dbReference>
<keyword evidence="4 6" id="KW-0067">ATP-binding</keyword>
<dbReference type="SMART" id="SM00382">
    <property type="entry name" value="AAA"/>
    <property type="match status" value="1"/>
</dbReference>
<proteinExistence type="inferred from homology"/>
<evidence type="ECO:0000313" key="6">
    <source>
        <dbReference type="EMBL" id="SHI68180.1"/>
    </source>
</evidence>
<dbReference type="GO" id="GO:0016887">
    <property type="term" value="F:ATP hydrolysis activity"/>
    <property type="evidence" value="ECO:0007669"/>
    <property type="project" value="InterPro"/>
</dbReference>
<dbReference type="GO" id="GO:0055052">
    <property type="term" value="C:ATP-binding cassette (ABC) transporter complex, substrate-binding subunit-containing"/>
    <property type="evidence" value="ECO:0007669"/>
    <property type="project" value="TreeGrafter"/>
</dbReference>
<comment type="similarity">
    <text evidence="1">Belongs to the ABC transporter superfamily.</text>
</comment>
<dbReference type="EMBL" id="FQZF01000004">
    <property type="protein sequence ID" value="SHI68180.1"/>
    <property type="molecule type" value="Genomic_DNA"/>
</dbReference>
<dbReference type="OrthoDB" id="394852at2"/>
<reference evidence="6 7" key="1">
    <citation type="submission" date="2016-11" db="EMBL/GenBank/DDBJ databases">
        <authorList>
            <person name="Jaros S."/>
            <person name="Januszkiewicz K."/>
            <person name="Wedrychowicz H."/>
        </authorList>
    </citation>
    <scope>NUCLEOTIDE SEQUENCE [LARGE SCALE GENOMIC DNA]</scope>
    <source>
        <strain evidence="6 7">DSM 14916</strain>
    </source>
</reference>
<dbReference type="GO" id="GO:0140359">
    <property type="term" value="F:ABC-type transporter activity"/>
    <property type="evidence" value="ECO:0007669"/>
    <property type="project" value="UniProtKB-ARBA"/>
</dbReference>
<evidence type="ECO:0000256" key="4">
    <source>
        <dbReference type="ARBA" id="ARBA00022840"/>
    </source>
</evidence>
<evidence type="ECO:0000256" key="2">
    <source>
        <dbReference type="ARBA" id="ARBA00022448"/>
    </source>
</evidence>
<dbReference type="InterPro" id="IPR027417">
    <property type="entry name" value="P-loop_NTPase"/>
</dbReference>
<dbReference type="InterPro" id="IPR017871">
    <property type="entry name" value="ABC_transporter-like_CS"/>
</dbReference>
<dbReference type="PROSITE" id="PS50893">
    <property type="entry name" value="ABC_TRANSPORTER_2"/>
    <property type="match status" value="1"/>
</dbReference>
<dbReference type="InterPro" id="IPR003593">
    <property type="entry name" value="AAA+_ATPase"/>
</dbReference>
<gene>
    <name evidence="6" type="ORF">SAMN02745194_00817</name>
</gene>
<evidence type="ECO:0000313" key="7">
    <source>
        <dbReference type="Proteomes" id="UP000184387"/>
    </source>
</evidence>
<dbReference type="SUPFAM" id="SSF52540">
    <property type="entry name" value="P-loop containing nucleoside triphosphate hydrolases"/>
    <property type="match status" value="1"/>
</dbReference>
<evidence type="ECO:0000256" key="1">
    <source>
        <dbReference type="ARBA" id="ARBA00005417"/>
    </source>
</evidence>
<dbReference type="PANTHER" id="PTHR43875:SF1">
    <property type="entry name" value="OSMOPROTECTIVE COMPOUNDS UPTAKE ATP-BINDING PROTEIN GGTA"/>
    <property type="match status" value="1"/>
</dbReference>
<dbReference type="InterPro" id="IPR047641">
    <property type="entry name" value="ABC_transpr_MalK/UgpC-like"/>
</dbReference>
<protein>
    <submittedName>
        <fullName evidence="6">Multiple sugar transport system ATP-binding protein</fullName>
    </submittedName>
</protein>
<evidence type="ECO:0000259" key="5">
    <source>
        <dbReference type="PROSITE" id="PS50893"/>
    </source>
</evidence>
<keyword evidence="6" id="KW-0762">Sugar transport</keyword>
<dbReference type="PANTHER" id="PTHR43875">
    <property type="entry name" value="MALTODEXTRIN IMPORT ATP-BINDING PROTEIN MSMX"/>
    <property type="match status" value="1"/>
</dbReference>
<dbReference type="InterPro" id="IPR012340">
    <property type="entry name" value="NA-bd_OB-fold"/>
</dbReference>
<name>A0A1M6D4K6_9PROT</name>
<sequence length="380" mass="40279">MQGIAIDRLAKRFGGTTVLRGISLEVAAGEFLALVGPSGCGKSTLLRSIAGIEHADSGTIRIGGQDVTGLRPSQRDVAMVFQSYALYPHLTVEENIAVPLAMRRLSAMQRLPLIGGWMPGPATARDSITHDVRQAANALGLGNLLSRRPGQLSGGQRQRVALARAIVRRPAAFLMDEPLSNLDASLRVQTRREIVAIHRAAGVATVYVTHDQSEALTMADRVAVMQAGEILQVAPPAEIYADPQDLRVATFIGSPRINTLPAEADAEGVLRVAGQAVGLRVAGSGAMTLAIRPEDLQPAGTGIPARMETVEFLGESLLVHLRHATTGTPLVLRLAPEDRETLPPQGELSLRFPVDRALVFGADGKRAAVRSMAPEAVLVG</sequence>
<accession>A0A1M6D4K6</accession>
<dbReference type="SUPFAM" id="SSF50331">
    <property type="entry name" value="MOP-like"/>
    <property type="match status" value="1"/>
</dbReference>
<keyword evidence="2" id="KW-0813">Transport</keyword>
<dbReference type="Gene3D" id="2.40.50.140">
    <property type="entry name" value="Nucleic acid-binding proteins"/>
    <property type="match status" value="1"/>
</dbReference>
<dbReference type="PROSITE" id="PS00211">
    <property type="entry name" value="ABC_TRANSPORTER_1"/>
    <property type="match status" value="1"/>
</dbReference>